<dbReference type="EMBL" id="JACHFQ010000010">
    <property type="protein sequence ID" value="MBB5227325.1"/>
    <property type="molecule type" value="Genomic_DNA"/>
</dbReference>
<dbReference type="SMART" id="SM00729">
    <property type="entry name" value="Elp3"/>
    <property type="match status" value="1"/>
</dbReference>
<dbReference type="InterPro" id="IPR013848">
    <property type="entry name" value="Methylthiotransferase_N"/>
</dbReference>
<evidence type="ECO:0000256" key="4">
    <source>
        <dbReference type="ARBA" id="ARBA00022490"/>
    </source>
</evidence>
<dbReference type="SUPFAM" id="SSF102114">
    <property type="entry name" value="Radical SAM enzymes"/>
    <property type="match status" value="1"/>
</dbReference>
<dbReference type="GO" id="GO:0035597">
    <property type="term" value="F:tRNA-2-methylthio-N(6)-dimethylallyladenosine(37) synthase activity"/>
    <property type="evidence" value="ECO:0007669"/>
    <property type="project" value="UniProtKB-EC"/>
</dbReference>
<evidence type="ECO:0000313" key="17">
    <source>
        <dbReference type="EMBL" id="MBB5227325.1"/>
    </source>
</evidence>
<dbReference type="InterPro" id="IPR007197">
    <property type="entry name" value="rSAM"/>
</dbReference>
<dbReference type="PROSITE" id="PS50926">
    <property type="entry name" value="TRAM"/>
    <property type="match status" value="1"/>
</dbReference>
<proteinExistence type="predicted"/>
<evidence type="ECO:0000256" key="5">
    <source>
        <dbReference type="ARBA" id="ARBA00022679"/>
    </source>
</evidence>
<evidence type="ECO:0000256" key="7">
    <source>
        <dbReference type="ARBA" id="ARBA00022723"/>
    </source>
</evidence>
<dbReference type="PANTHER" id="PTHR43020">
    <property type="entry name" value="CDK5 REGULATORY SUBUNIT-ASSOCIATED PROTEIN 1"/>
    <property type="match status" value="1"/>
</dbReference>
<dbReference type="InterPro" id="IPR006638">
    <property type="entry name" value="Elp3/MiaA/NifB-like_rSAM"/>
</dbReference>
<dbReference type="EC" id="2.8.4.3" evidence="10"/>
<dbReference type="InterPro" id="IPR020612">
    <property type="entry name" value="Methylthiotransferase_CS"/>
</dbReference>
<dbReference type="GO" id="GO:0005829">
    <property type="term" value="C:cytosol"/>
    <property type="evidence" value="ECO:0007669"/>
    <property type="project" value="TreeGrafter"/>
</dbReference>
<reference evidence="17 18" key="1">
    <citation type="submission" date="2020-08" db="EMBL/GenBank/DDBJ databases">
        <title>Genomic Encyclopedia of Type Strains, Phase IV (KMG-IV): sequencing the most valuable type-strain genomes for metagenomic binning, comparative biology and taxonomic classification.</title>
        <authorList>
            <person name="Goeker M."/>
        </authorList>
    </citation>
    <scope>NUCLEOTIDE SEQUENCE [LARGE SCALE GENOMIC DNA]</scope>
    <source>
        <strain evidence="17 18">DSM 103462</strain>
    </source>
</reference>
<dbReference type="PROSITE" id="PS51918">
    <property type="entry name" value="RADICAL_SAM"/>
    <property type="match status" value="1"/>
</dbReference>
<organism evidence="17 18">
    <name type="scientific">Treponema ruminis</name>
    <dbReference type="NCBI Taxonomy" id="744515"/>
    <lineage>
        <taxon>Bacteria</taxon>
        <taxon>Pseudomonadati</taxon>
        <taxon>Spirochaetota</taxon>
        <taxon>Spirochaetia</taxon>
        <taxon>Spirochaetales</taxon>
        <taxon>Treponemataceae</taxon>
        <taxon>Treponema</taxon>
    </lineage>
</organism>
<protein>
    <recommendedName>
        <fullName evidence="11">tRNA-2-methylthio-N(6)-dimethylallyladenosine synthase</fullName>
        <ecNumber evidence="10">2.8.4.3</ecNumber>
    </recommendedName>
    <alternativeName>
        <fullName evidence="13">(Dimethylallyl)adenosine tRNA methylthiotransferase MiaB</fullName>
    </alternativeName>
    <alternativeName>
        <fullName evidence="12">tRNA-i(6)A37 methylthiotransferase</fullName>
    </alternativeName>
</protein>
<dbReference type="FunFam" id="3.80.30.20:FF:000001">
    <property type="entry name" value="tRNA-2-methylthio-N(6)-dimethylallyladenosine synthase 2"/>
    <property type="match status" value="1"/>
</dbReference>
<keyword evidence="18" id="KW-1185">Reference proteome</keyword>
<accession>A0A7W8GBD7</accession>
<evidence type="ECO:0000256" key="1">
    <source>
        <dbReference type="ARBA" id="ARBA00001966"/>
    </source>
</evidence>
<dbReference type="InterPro" id="IPR038135">
    <property type="entry name" value="Methylthiotransferase_N_sf"/>
</dbReference>
<keyword evidence="4" id="KW-0963">Cytoplasm</keyword>
<feature type="domain" description="TRAM" evidence="14">
    <location>
        <begin position="399"/>
        <end position="461"/>
    </location>
</feature>
<dbReference type="GO" id="GO:0046872">
    <property type="term" value="F:metal ion binding"/>
    <property type="evidence" value="ECO:0007669"/>
    <property type="project" value="UniProtKB-KW"/>
</dbReference>
<dbReference type="InterPro" id="IPR002792">
    <property type="entry name" value="TRAM_dom"/>
</dbReference>
<dbReference type="InterPro" id="IPR005839">
    <property type="entry name" value="Methylthiotransferase"/>
</dbReference>
<dbReference type="NCBIfam" id="TIGR00089">
    <property type="entry name" value="MiaB/RimO family radical SAM methylthiotransferase"/>
    <property type="match status" value="1"/>
</dbReference>
<evidence type="ECO:0000256" key="9">
    <source>
        <dbReference type="ARBA" id="ARBA00023014"/>
    </source>
</evidence>
<evidence type="ECO:0000256" key="6">
    <source>
        <dbReference type="ARBA" id="ARBA00022691"/>
    </source>
</evidence>
<dbReference type="InterPro" id="IPR058240">
    <property type="entry name" value="rSAM_sf"/>
</dbReference>
<evidence type="ECO:0000256" key="8">
    <source>
        <dbReference type="ARBA" id="ARBA00023004"/>
    </source>
</evidence>
<dbReference type="CDD" id="cd01335">
    <property type="entry name" value="Radical_SAM"/>
    <property type="match status" value="1"/>
</dbReference>
<dbReference type="InterPro" id="IPR023404">
    <property type="entry name" value="rSAM_horseshoe"/>
</dbReference>
<dbReference type="GO" id="GO:0051539">
    <property type="term" value="F:4 iron, 4 sulfur cluster binding"/>
    <property type="evidence" value="ECO:0007669"/>
    <property type="project" value="UniProtKB-KW"/>
</dbReference>
<dbReference type="PROSITE" id="PS01278">
    <property type="entry name" value="MTTASE_RADICAL"/>
    <property type="match status" value="1"/>
</dbReference>
<keyword evidence="7" id="KW-0479">Metal-binding</keyword>
<comment type="cofactor">
    <cofactor evidence="1">
        <name>[4Fe-4S] cluster</name>
        <dbReference type="ChEBI" id="CHEBI:49883"/>
    </cofactor>
</comment>
<sequence length="461" mass="52830">MKYFFETYGCEMNIAESASVEQLLISRSWEKAERPEEANLVIINTCSVRGSAEQRILGRLGYFEGVKKIRMGDLNAKIRLDDMKYAAEFFKKNGAVSLTLVVMGCMAQRLLDDLKKEYPVVDYVVGTFGKYKFGEIIQAVEKGNDPFKIEEEETYTFAPISYEQGAFSTFVPIMHGCNNFCTYCIVPYVRGREISRRVDQILAEIDFLSKANVKEITLLGQNVNAYKGEDGTNFPQLLERICRHIDETKSSIKWIRFESSNPNDFSDELIEVIKRNPHVCRGFHIAAQHGNNEILKRMNRKNTREEFVELARKLREAAPGTQLITDLMVGFPGETEEQFKDILSLMEEVKFESSFMYFYNPREGTPAAKYENQIPVEEKKARLQKVIDLQSKHTTEVMSKRIGEEIEVLCDIVSRHDETELLGKTEQNERVAFKADKKLIGTFVKVKLVALNGNTFKGELL</sequence>
<evidence type="ECO:0000256" key="10">
    <source>
        <dbReference type="ARBA" id="ARBA00033765"/>
    </source>
</evidence>
<keyword evidence="9" id="KW-0411">Iron-sulfur</keyword>
<dbReference type="FunFam" id="3.40.50.12160:FF:000003">
    <property type="entry name" value="CDK5 regulatory subunit-associated protein 1"/>
    <property type="match status" value="1"/>
</dbReference>
<evidence type="ECO:0000259" key="14">
    <source>
        <dbReference type="PROSITE" id="PS50926"/>
    </source>
</evidence>
<evidence type="ECO:0000256" key="11">
    <source>
        <dbReference type="ARBA" id="ARBA00068570"/>
    </source>
</evidence>
<dbReference type="Gene3D" id="3.80.30.20">
    <property type="entry name" value="tm_1862 like domain"/>
    <property type="match status" value="1"/>
</dbReference>
<evidence type="ECO:0000259" key="15">
    <source>
        <dbReference type="PROSITE" id="PS51449"/>
    </source>
</evidence>
<dbReference type="Pfam" id="PF01938">
    <property type="entry name" value="TRAM"/>
    <property type="match status" value="1"/>
</dbReference>
<evidence type="ECO:0000313" key="18">
    <source>
        <dbReference type="Proteomes" id="UP000518887"/>
    </source>
</evidence>
<feature type="domain" description="Radical SAM core" evidence="16">
    <location>
        <begin position="163"/>
        <end position="396"/>
    </location>
</feature>
<dbReference type="RefSeq" id="WP_184661456.1">
    <property type="nucleotide sequence ID" value="NZ_CP031518.1"/>
</dbReference>
<dbReference type="PANTHER" id="PTHR43020:SF2">
    <property type="entry name" value="MITOCHONDRIAL TRNA METHYLTHIOTRANSFERASE CDK5RAP1"/>
    <property type="match status" value="1"/>
</dbReference>
<evidence type="ECO:0000256" key="3">
    <source>
        <dbReference type="ARBA" id="ARBA00022485"/>
    </source>
</evidence>
<dbReference type="NCBIfam" id="TIGR01574">
    <property type="entry name" value="miaB-methiolase"/>
    <property type="match status" value="1"/>
</dbReference>
<dbReference type="Gene3D" id="3.40.50.12160">
    <property type="entry name" value="Methylthiotransferase, N-terminal domain"/>
    <property type="match status" value="1"/>
</dbReference>
<gene>
    <name evidence="17" type="ORF">HNP76_002724</name>
</gene>
<keyword evidence="5 17" id="KW-0808">Transferase</keyword>
<evidence type="ECO:0000256" key="2">
    <source>
        <dbReference type="ARBA" id="ARBA00003234"/>
    </source>
</evidence>
<dbReference type="Pfam" id="PF00919">
    <property type="entry name" value="UPF0004"/>
    <property type="match status" value="1"/>
</dbReference>
<dbReference type="SFLD" id="SFLDS00029">
    <property type="entry name" value="Radical_SAM"/>
    <property type="match status" value="1"/>
</dbReference>
<evidence type="ECO:0000259" key="16">
    <source>
        <dbReference type="PROSITE" id="PS51918"/>
    </source>
</evidence>
<dbReference type="Proteomes" id="UP000518887">
    <property type="component" value="Unassembled WGS sequence"/>
</dbReference>
<dbReference type="SFLD" id="SFLDG01061">
    <property type="entry name" value="methylthiotransferase"/>
    <property type="match status" value="1"/>
</dbReference>
<dbReference type="InterPro" id="IPR006463">
    <property type="entry name" value="MiaB_methiolase"/>
</dbReference>
<keyword evidence="6" id="KW-0949">S-adenosyl-L-methionine</keyword>
<dbReference type="PROSITE" id="PS51449">
    <property type="entry name" value="MTTASE_N"/>
    <property type="match status" value="1"/>
</dbReference>
<feature type="domain" description="MTTase N-terminal" evidence="15">
    <location>
        <begin position="1"/>
        <end position="142"/>
    </location>
</feature>
<name>A0A7W8GBD7_9SPIR</name>
<evidence type="ECO:0000256" key="13">
    <source>
        <dbReference type="ARBA" id="ARBA00081141"/>
    </source>
</evidence>
<dbReference type="Pfam" id="PF04055">
    <property type="entry name" value="Radical_SAM"/>
    <property type="match status" value="1"/>
</dbReference>
<keyword evidence="3" id="KW-0004">4Fe-4S</keyword>
<comment type="caution">
    <text evidence="17">The sequence shown here is derived from an EMBL/GenBank/DDBJ whole genome shotgun (WGS) entry which is preliminary data.</text>
</comment>
<comment type="function">
    <text evidence="2">Catalyzes the methylthiolation of N6-(dimethylallyl)adenosine (i(6)A), leading to the formation of 2-methylthio-N6-(dimethylallyl)adenosine (ms(2)i(6)A) at position 37 in tRNAs that read codons beginning with uridine.</text>
</comment>
<dbReference type="AlphaFoldDB" id="A0A7W8GBD7"/>
<dbReference type="SFLD" id="SFLDF00273">
    <property type="entry name" value="(dimethylallyl)adenosine_tRNA"/>
    <property type="match status" value="1"/>
</dbReference>
<dbReference type="SFLD" id="SFLDG01082">
    <property type="entry name" value="B12-binding_domain_containing"/>
    <property type="match status" value="1"/>
</dbReference>
<keyword evidence="8" id="KW-0408">Iron</keyword>
<evidence type="ECO:0000256" key="12">
    <source>
        <dbReference type="ARBA" id="ARBA00080698"/>
    </source>
</evidence>